<evidence type="ECO:0000259" key="20">
    <source>
        <dbReference type="Pfam" id="PF00925"/>
    </source>
</evidence>
<feature type="binding site" evidence="19">
    <location>
        <position position="30"/>
    </location>
    <ligand>
        <name>Mg(2+)</name>
        <dbReference type="ChEBI" id="CHEBI:18420"/>
        <label>2</label>
    </ligand>
</feature>
<dbReference type="STRING" id="349161.Dred_2091"/>
<dbReference type="InterPro" id="IPR032677">
    <property type="entry name" value="GTP_cyclohydro_II"/>
</dbReference>
<evidence type="ECO:0000256" key="6">
    <source>
        <dbReference type="ARBA" id="ARBA00005520"/>
    </source>
</evidence>
<evidence type="ECO:0000256" key="2">
    <source>
        <dbReference type="ARBA" id="ARBA00001936"/>
    </source>
</evidence>
<feature type="site" description="Essential for DHBP synthase activity" evidence="19">
    <location>
        <position position="165"/>
    </location>
</feature>
<dbReference type="GO" id="GO:0008686">
    <property type="term" value="F:3,4-dihydroxy-2-butanone-4-phosphate synthase activity"/>
    <property type="evidence" value="ECO:0007669"/>
    <property type="project" value="UniProtKB-UniRule"/>
</dbReference>
<dbReference type="KEGG" id="drm:Dred_2091"/>
<evidence type="ECO:0000313" key="21">
    <source>
        <dbReference type="EMBL" id="ABO50608.1"/>
    </source>
</evidence>
<dbReference type="CDD" id="cd00641">
    <property type="entry name" value="GTP_cyclohydro2"/>
    <property type="match status" value="1"/>
</dbReference>
<keyword evidence="11 19" id="KW-0862">Zinc</keyword>
<evidence type="ECO:0000256" key="17">
    <source>
        <dbReference type="ARBA" id="ARBA00043932"/>
    </source>
</evidence>
<dbReference type="Pfam" id="PF00925">
    <property type="entry name" value="GTP_cyclohydro2"/>
    <property type="match status" value="1"/>
</dbReference>
<feature type="binding site" evidence="19">
    <location>
        <position position="144"/>
    </location>
    <ligand>
        <name>Mg(2+)</name>
        <dbReference type="ChEBI" id="CHEBI:18420"/>
        <label>2</label>
    </ligand>
</feature>
<feature type="region of interest" description="GTP cyclohydrolase II" evidence="19">
    <location>
        <begin position="203"/>
        <end position="410"/>
    </location>
</feature>
<keyword evidence="9 19" id="KW-0547">Nucleotide-binding</keyword>
<dbReference type="NCBIfam" id="TIGR00506">
    <property type="entry name" value="ribB"/>
    <property type="match status" value="1"/>
</dbReference>
<evidence type="ECO:0000256" key="1">
    <source>
        <dbReference type="ARBA" id="ARBA00000141"/>
    </source>
</evidence>
<evidence type="ECO:0000256" key="15">
    <source>
        <dbReference type="ARBA" id="ARBA00023239"/>
    </source>
</evidence>
<keyword evidence="7 19" id="KW-0686">Riboflavin biosynthesis</keyword>
<dbReference type="GO" id="GO:0030145">
    <property type="term" value="F:manganese ion binding"/>
    <property type="evidence" value="ECO:0007669"/>
    <property type="project" value="UniProtKB-UniRule"/>
</dbReference>
<evidence type="ECO:0000256" key="3">
    <source>
        <dbReference type="ARBA" id="ARBA00002284"/>
    </source>
</evidence>
<evidence type="ECO:0000256" key="18">
    <source>
        <dbReference type="ARBA" id="ARBA00049295"/>
    </source>
</evidence>
<evidence type="ECO:0000256" key="8">
    <source>
        <dbReference type="ARBA" id="ARBA00022723"/>
    </source>
</evidence>
<feature type="binding site" evidence="19">
    <location>
        <begin position="296"/>
        <end position="298"/>
    </location>
    <ligand>
        <name>GTP</name>
        <dbReference type="ChEBI" id="CHEBI:37565"/>
    </ligand>
</feature>
<dbReference type="InterPro" id="IPR036144">
    <property type="entry name" value="RibA-like_sf"/>
</dbReference>
<proteinExistence type="inferred from homology"/>
<keyword evidence="22" id="KW-1185">Reference proteome</keyword>
<dbReference type="GO" id="GO:0000287">
    <property type="term" value="F:magnesium ion binding"/>
    <property type="evidence" value="ECO:0007669"/>
    <property type="project" value="UniProtKB-UniRule"/>
</dbReference>
<dbReference type="GO" id="GO:0009231">
    <property type="term" value="P:riboflavin biosynthetic process"/>
    <property type="evidence" value="ECO:0007669"/>
    <property type="project" value="UniProtKB-UniRule"/>
</dbReference>
<feature type="binding site" evidence="19">
    <location>
        <position position="269"/>
    </location>
    <ligand>
        <name>Zn(2+)</name>
        <dbReference type="ChEBI" id="CHEBI:29105"/>
        <note>catalytic</note>
    </ligand>
</feature>
<dbReference type="OrthoDB" id="9793111at2"/>
<dbReference type="NCBIfam" id="TIGR00505">
    <property type="entry name" value="ribA"/>
    <property type="match status" value="1"/>
</dbReference>
<dbReference type="NCBIfam" id="NF001591">
    <property type="entry name" value="PRK00393.1"/>
    <property type="match status" value="1"/>
</dbReference>
<keyword evidence="14 19" id="KW-0464">Manganese</keyword>
<dbReference type="FunFam" id="3.40.50.10990:FF:000001">
    <property type="entry name" value="Riboflavin biosynthesis protein RibBA"/>
    <property type="match status" value="1"/>
</dbReference>
<feature type="binding site" evidence="19">
    <location>
        <position position="353"/>
    </location>
    <ligand>
        <name>GTP</name>
        <dbReference type="ChEBI" id="CHEBI:37565"/>
    </ligand>
</feature>
<comment type="catalytic activity">
    <reaction evidence="1 19">
        <text>D-ribulose 5-phosphate = (2S)-2-hydroxy-3-oxobutyl phosphate + formate + H(+)</text>
        <dbReference type="Rhea" id="RHEA:18457"/>
        <dbReference type="ChEBI" id="CHEBI:15378"/>
        <dbReference type="ChEBI" id="CHEBI:15740"/>
        <dbReference type="ChEBI" id="CHEBI:58121"/>
        <dbReference type="ChEBI" id="CHEBI:58830"/>
        <dbReference type="EC" id="4.1.99.12"/>
    </reaction>
</comment>
<feature type="binding site" evidence="19">
    <location>
        <position position="318"/>
    </location>
    <ligand>
        <name>GTP</name>
        <dbReference type="ChEBI" id="CHEBI:37565"/>
    </ligand>
</feature>
<dbReference type="FunFam" id="3.90.870.10:FF:000001">
    <property type="entry name" value="Riboflavin biosynthesis protein RibBA"/>
    <property type="match status" value="1"/>
</dbReference>
<feature type="binding site" evidence="19">
    <location>
        <begin position="141"/>
        <end position="145"/>
    </location>
    <ligand>
        <name>D-ribulose 5-phosphate</name>
        <dbReference type="ChEBI" id="CHEBI:58121"/>
    </ligand>
</feature>
<feature type="active site" description="Proton acceptor; for GTP cyclohydrolase activity" evidence="19">
    <location>
        <position position="330"/>
    </location>
</feature>
<feature type="region of interest" description="DHBP synthase" evidence="19">
    <location>
        <begin position="1"/>
        <end position="202"/>
    </location>
</feature>
<feature type="active site" description="Nucleophile; for GTP cyclohydrolase activity" evidence="19">
    <location>
        <position position="332"/>
    </location>
</feature>
<evidence type="ECO:0000256" key="12">
    <source>
        <dbReference type="ARBA" id="ARBA00022842"/>
    </source>
</evidence>
<dbReference type="HAMAP" id="MF_00179">
    <property type="entry name" value="RibA"/>
    <property type="match status" value="1"/>
</dbReference>
<accession>A4J6A5</accession>
<evidence type="ECO:0000256" key="13">
    <source>
        <dbReference type="ARBA" id="ARBA00023134"/>
    </source>
</evidence>
<dbReference type="PANTHER" id="PTHR21327">
    <property type="entry name" value="GTP CYCLOHYDROLASE II-RELATED"/>
    <property type="match status" value="1"/>
</dbReference>
<feature type="binding site" evidence="19">
    <location>
        <position position="258"/>
    </location>
    <ligand>
        <name>Zn(2+)</name>
        <dbReference type="ChEBI" id="CHEBI:29105"/>
        <note>catalytic</note>
    </ligand>
</feature>
<dbReference type="InterPro" id="IPR016299">
    <property type="entry name" value="Riboflavin_synth_RibBA"/>
</dbReference>
<evidence type="ECO:0000256" key="4">
    <source>
        <dbReference type="ARBA" id="ARBA00004853"/>
    </source>
</evidence>
<evidence type="ECO:0000256" key="11">
    <source>
        <dbReference type="ARBA" id="ARBA00022833"/>
    </source>
</evidence>
<organism evidence="21 22">
    <name type="scientific">Desulforamulus reducens (strain ATCC BAA-1160 / DSM 100696 / MI-1)</name>
    <name type="common">Desulfotomaculum reducens</name>
    <dbReference type="NCBI Taxonomy" id="349161"/>
    <lineage>
        <taxon>Bacteria</taxon>
        <taxon>Bacillati</taxon>
        <taxon>Bacillota</taxon>
        <taxon>Clostridia</taxon>
        <taxon>Eubacteriales</taxon>
        <taxon>Peptococcaceae</taxon>
        <taxon>Desulforamulus</taxon>
    </lineage>
</organism>
<comment type="catalytic activity">
    <reaction evidence="18 19">
        <text>GTP + 4 H2O = 2,5-diamino-6-hydroxy-4-(5-phosphoribosylamino)-pyrimidine + formate + 2 phosphate + 3 H(+)</text>
        <dbReference type="Rhea" id="RHEA:23704"/>
        <dbReference type="ChEBI" id="CHEBI:15377"/>
        <dbReference type="ChEBI" id="CHEBI:15378"/>
        <dbReference type="ChEBI" id="CHEBI:15740"/>
        <dbReference type="ChEBI" id="CHEBI:37565"/>
        <dbReference type="ChEBI" id="CHEBI:43474"/>
        <dbReference type="ChEBI" id="CHEBI:58614"/>
        <dbReference type="EC" id="3.5.4.25"/>
    </reaction>
</comment>
<dbReference type="Pfam" id="PF00926">
    <property type="entry name" value="DHBP_synthase"/>
    <property type="match status" value="1"/>
</dbReference>
<comment type="pathway">
    <text evidence="4 19">Cofactor biosynthesis; riboflavin biosynthesis; 5-amino-6-(D-ribitylamino)uracil from GTP: step 1/4.</text>
</comment>
<feature type="binding site" evidence="19">
    <location>
        <position position="34"/>
    </location>
    <ligand>
        <name>D-ribulose 5-phosphate</name>
        <dbReference type="ChEBI" id="CHEBI:58121"/>
    </ligand>
</feature>
<dbReference type="InterPro" id="IPR017945">
    <property type="entry name" value="DHBP_synth_RibB-like_a/b_dom"/>
</dbReference>
<feature type="binding site" evidence="19">
    <location>
        <position position="274"/>
    </location>
    <ligand>
        <name>GTP</name>
        <dbReference type="ChEBI" id="CHEBI:37565"/>
    </ligand>
</feature>
<dbReference type="PANTHER" id="PTHR21327:SF18">
    <property type="entry name" value="3,4-DIHYDROXY-2-BUTANONE 4-PHOSPHATE SYNTHASE"/>
    <property type="match status" value="1"/>
</dbReference>
<evidence type="ECO:0000256" key="16">
    <source>
        <dbReference type="ARBA" id="ARBA00023268"/>
    </source>
</evidence>
<comment type="cofactor">
    <cofactor evidence="19">
        <name>Mg(2+)</name>
        <dbReference type="ChEBI" id="CHEBI:18420"/>
    </cofactor>
    <cofactor evidence="19">
        <name>Mn(2+)</name>
        <dbReference type="ChEBI" id="CHEBI:29035"/>
    </cofactor>
    <text evidence="19">Binds 2 divalent metal cations per subunit. Magnesium or manganese.</text>
</comment>
<feature type="binding site" evidence="19">
    <location>
        <begin position="253"/>
        <end position="257"/>
    </location>
    <ligand>
        <name>GTP</name>
        <dbReference type="ChEBI" id="CHEBI:37565"/>
    </ligand>
</feature>
<dbReference type="EC" id="4.1.99.12" evidence="19"/>
<protein>
    <recommendedName>
        <fullName evidence="19">Riboflavin biosynthesis protein RibBA</fullName>
    </recommendedName>
    <domain>
        <recommendedName>
            <fullName evidence="19">3,4-dihydroxy-2-butanone 4-phosphate synthase</fullName>
            <shortName evidence="19">DHBP synthase</shortName>
            <ecNumber evidence="19">4.1.99.12</ecNumber>
        </recommendedName>
    </domain>
    <domain>
        <recommendedName>
            <fullName evidence="19">GTP cyclohydrolase-2</fullName>
            <ecNumber evidence="19">3.5.4.25</ecNumber>
        </recommendedName>
        <alternativeName>
            <fullName evidence="19">GTP cyclohydrolase II</fullName>
        </alternativeName>
    </domain>
</protein>
<keyword evidence="16 19" id="KW-0511">Multifunctional enzyme</keyword>
<dbReference type="HOGENOM" id="CLU_020273_1_2_9"/>
<reference evidence="21 22" key="1">
    <citation type="submission" date="2007-03" db="EMBL/GenBank/DDBJ databases">
        <title>Complete sequence of Desulfotomaculum reducens MI-1.</title>
        <authorList>
            <consortium name="US DOE Joint Genome Institute"/>
            <person name="Copeland A."/>
            <person name="Lucas S."/>
            <person name="Lapidus A."/>
            <person name="Barry K."/>
            <person name="Detter J.C."/>
            <person name="Glavina del Rio T."/>
            <person name="Hammon N."/>
            <person name="Israni S."/>
            <person name="Dalin E."/>
            <person name="Tice H."/>
            <person name="Pitluck S."/>
            <person name="Sims D."/>
            <person name="Brettin T."/>
            <person name="Bruce D."/>
            <person name="Han C."/>
            <person name="Tapia R."/>
            <person name="Schmutz J."/>
            <person name="Larimer F."/>
            <person name="Land M."/>
            <person name="Hauser L."/>
            <person name="Kyrpides N."/>
            <person name="Kim E."/>
            <person name="Tebo B.M."/>
            <person name="Richardson P."/>
        </authorList>
    </citation>
    <scope>NUCLEOTIDE SEQUENCE [LARGE SCALE GENOMIC DNA]</scope>
    <source>
        <strain evidence="21 22">MI-1</strain>
    </source>
</reference>
<dbReference type="AlphaFoldDB" id="A4J6A5"/>
<feature type="binding site" evidence="19">
    <location>
        <position position="165"/>
    </location>
    <ligand>
        <name>D-ribulose 5-phosphate</name>
        <dbReference type="ChEBI" id="CHEBI:58121"/>
    </ligand>
</feature>
<evidence type="ECO:0000256" key="5">
    <source>
        <dbReference type="ARBA" id="ARBA00004904"/>
    </source>
</evidence>
<comment type="pathway">
    <text evidence="5 19">Cofactor biosynthesis; riboflavin biosynthesis; 2-hydroxy-3-oxobutyl phosphate from D-ribulose 5-phosphate: step 1/1.</text>
</comment>
<evidence type="ECO:0000256" key="10">
    <source>
        <dbReference type="ARBA" id="ARBA00022801"/>
    </source>
</evidence>
<keyword evidence="8 19" id="KW-0479">Metal-binding</keyword>
<dbReference type="GO" id="GO:0008270">
    <property type="term" value="F:zinc ion binding"/>
    <property type="evidence" value="ECO:0007669"/>
    <property type="project" value="UniProtKB-UniRule"/>
</dbReference>
<dbReference type="SUPFAM" id="SSF142695">
    <property type="entry name" value="RibA-like"/>
    <property type="match status" value="1"/>
</dbReference>
<evidence type="ECO:0000256" key="14">
    <source>
        <dbReference type="ARBA" id="ARBA00023211"/>
    </source>
</evidence>
<dbReference type="GO" id="GO:0005829">
    <property type="term" value="C:cytosol"/>
    <property type="evidence" value="ECO:0007669"/>
    <property type="project" value="TreeGrafter"/>
</dbReference>
<feature type="domain" description="GTP cyclohydrolase II" evidence="20">
    <location>
        <begin position="211"/>
        <end position="374"/>
    </location>
</feature>
<comment type="cofactor">
    <cofactor evidence="2">
        <name>Mn(2+)</name>
        <dbReference type="ChEBI" id="CHEBI:29035"/>
    </cofactor>
</comment>
<dbReference type="NCBIfam" id="NF006803">
    <property type="entry name" value="PRK09311.1"/>
    <property type="match status" value="1"/>
</dbReference>
<keyword evidence="13 19" id="KW-0342">GTP-binding</keyword>
<dbReference type="InterPro" id="IPR000926">
    <property type="entry name" value="RibA"/>
</dbReference>
<dbReference type="HAMAP" id="MF_01283">
    <property type="entry name" value="RibBA"/>
    <property type="match status" value="1"/>
</dbReference>
<comment type="cofactor">
    <cofactor evidence="19">
        <name>Zn(2+)</name>
        <dbReference type="ChEBI" id="CHEBI:29105"/>
    </cofactor>
    <text evidence="19">Binds 1 zinc ion per subunit.</text>
</comment>
<dbReference type="UniPathway" id="UPA00275">
    <property type="reaction ID" value="UER00399"/>
</dbReference>
<dbReference type="GO" id="GO:0003935">
    <property type="term" value="F:GTP cyclohydrolase II activity"/>
    <property type="evidence" value="ECO:0007669"/>
    <property type="project" value="UniProtKB-UniRule"/>
</dbReference>
<comment type="function">
    <text evidence="17 19">Catalyzes the conversion of GTP to 2,5-diamino-6-ribosylamino-4(3H)-pyrimidinone 5'-phosphate (DARP), formate and pyrophosphate.</text>
</comment>
<dbReference type="Gene3D" id="3.90.870.10">
    <property type="entry name" value="DHBP synthase"/>
    <property type="match status" value="1"/>
</dbReference>
<evidence type="ECO:0000313" key="22">
    <source>
        <dbReference type="Proteomes" id="UP000001556"/>
    </source>
</evidence>
<dbReference type="Gene3D" id="3.40.50.10990">
    <property type="entry name" value="GTP cyclohydrolase II"/>
    <property type="match status" value="1"/>
</dbReference>
<dbReference type="PIRSF" id="PIRSF001259">
    <property type="entry name" value="RibA"/>
    <property type="match status" value="1"/>
</dbReference>
<evidence type="ECO:0000256" key="7">
    <source>
        <dbReference type="ARBA" id="ARBA00022619"/>
    </source>
</evidence>
<evidence type="ECO:0000256" key="19">
    <source>
        <dbReference type="HAMAP-Rule" id="MF_01283"/>
    </source>
</evidence>
<keyword evidence="15 19" id="KW-0456">Lyase</keyword>
<keyword evidence="10 19" id="KW-0378">Hydrolase</keyword>
<dbReference type="EMBL" id="CP000612">
    <property type="protein sequence ID" value="ABO50608.1"/>
    <property type="molecule type" value="Genomic_DNA"/>
</dbReference>
<sequence>MTYKFNTIEEAIEDIRAGKIVVVVDDEDRENEGDLVMAAELATTEAVNFMATYGRGLICMPIYGERLDELDLPAMVSNNTDPNGTAFTVSVDAKECTTGISAVERALTIKKILDPTTKPEDLRRPGHIFPLRAKEGGVLVRSGHTEAVVDLARLAGLKSAGVICEIMKDDGTMARVPELVEFCKEHNLKLITIADLIKYRRHHEKFIKKIDSAKMPTKYGEFVAVGYEGLIDGKGHVALVKGDLSSVEAPLVRVHSECLTGDVFGSMRCDCGDQLAKAMQAIEEEGVGVLLYMRQEGRGIGLMNKIKAYRLQDMGADTVEANLALGFPADLRDYGIGAQILADLGLTKIRLLTNNPRKIAGLEGYGLQVVGRVPIEIDAVTTNKKYLSTKKCKLGHLLTLEEKSKKSVNE</sequence>
<comment type="similarity">
    <text evidence="19">In the C-terminal section; belongs to the GTP cyclohydrolase II family.</text>
</comment>
<feature type="binding site" evidence="19">
    <location>
        <position position="358"/>
    </location>
    <ligand>
        <name>GTP</name>
        <dbReference type="ChEBI" id="CHEBI:37565"/>
    </ligand>
</feature>
<dbReference type="eggNOG" id="COG0807">
    <property type="taxonomic scope" value="Bacteria"/>
</dbReference>
<feature type="binding site" evidence="19">
    <location>
        <begin position="29"/>
        <end position="30"/>
    </location>
    <ligand>
        <name>D-ribulose 5-phosphate</name>
        <dbReference type="ChEBI" id="CHEBI:58121"/>
    </ligand>
</feature>
<dbReference type="HAMAP" id="MF_00180">
    <property type="entry name" value="RibB"/>
    <property type="match status" value="1"/>
</dbReference>
<dbReference type="eggNOG" id="COG0108">
    <property type="taxonomic scope" value="Bacteria"/>
</dbReference>
<feature type="binding site" evidence="19">
    <location>
        <position position="30"/>
    </location>
    <ligand>
        <name>Mg(2+)</name>
        <dbReference type="ChEBI" id="CHEBI:18420"/>
        <label>1</label>
    </ligand>
</feature>
<comment type="similarity">
    <text evidence="6 19">In the N-terminal section; belongs to the DHBP synthase family.</text>
</comment>
<feature type="site" description="Essential for DHBP synthase activity" evidence="19">
    <location>
        <position position="127"/>
    </location>
</feature>
<dbReference type="InterPro" id="IPR000422">
    <property type="entry name" value="DHBP_synthase_RibB"/>
</dbReference>
<dbReference type="EC" id="3.5.4.25" evidence="19"/>
<comment type="function">
    <text evidence="3 19">Catalyzes the conversion of D-ribulose 5-phosphate to formate and 3,4-dihydroxy-2-butanone 4-phosphate.</text>
</comment>
<dbReference type="GO" id="GO:0005525">
    <property type="term" value="F:GTP binding"/>
    <property type="evidence" value="ECO:0007669"/>
    <property type="project" value="UniProtKB-KW"/>
</dbReference>
<dbReference type="RefSeq" id="WP_011878414.1">
    <property type="nucleotide sequence ID" value="NC_009253.1"/>
</dbReference>
<evidence type="ECO:0000256" key="9">
    <source>
        <dbReference type="ARBA" id="ARBA00022741"/>
    </source>
</evidence>
<feature type="binding site" evidence="19">
    <location>
        <position position="271"/>
    </location>
    <ligand>
        <name>Zn(2+)</name>
        <dbReference type="ChEBI" id="CHEBI:29105"/>
        <note>catalytic</note>
    </ligand>
</feature>
<gene>
    <name evidence="19" type="primary">ribBA</name>
    <name evidence="21" type="ordered locus">Dred_2091</name>
</gene>
<name>A4J6A5_DESRM</name>
<dbReference type="Proteomes" id="UP000001556">
    <property type="component" value="Chromosome"/>
</dbReference>
<keyword evidence="12 19" id="KW-0460">Magnesium</keyword>
<dbReference type="SUPFAM" id="SSF55821">
    <property type="entry name" value="YrdC/RibB"/>
    <property type="match status" value="1"/>
</dbReference>